<evidence type="ECO:0000313" key="3">
    <source>
        <dbReference type="Proteomes" id="UP000594263"/>
    </source>
</evidence>
<keyword evidence="3" id="KW-1185">Reference proteome</keyword>
<dbReference type="EnsemblPlants" id="Kaladp0029s0064.1.v1.1">
    <property type="protein sequence ID" value="Kaladp0029s0064.1.v1.1"/>
    <property type="gene ID" value="Kaladp0029s0064.v1.1"/>
</dbReference>
<sequence>MTSSPPADDLPLVETSEVDSRLASVVYDLSSQVQAAMEGMLNKISEIDQNAVGVMEEIEKSKASALERKKALEEEKERVEKAAYTVLDLFSRRDTI</sequence>
<reference evidence="2" key="1">
    <citation type="submission" date="2021-01" db="UniProtKB">
        <authorList>
            <consortium name="EnsemblPlants"/>
        </authorList>
    </citation>
    <scope>IDENTIFICATION</scope>
</reference>
<feature type="coiled-coil region" evidence="1">
    <location>
        <begin position="55"/>
        <end position="82"/>
    </location>
</feature>
<evidence type="ECO:0000256" key="1">
    <source>
        <dbReference type="SAM" id="Coils"/>
    </source>
</evidence>
<dbReference type="OMA" id="IMENMFK"/>
<dbReference type="PANTHER" id="PTHR36800:SF1">
    <property type="entry name" value="POLYAMINE-MODULATED FACTOR 1-BINDING PROTEIN"/>
    <property type="match status" value="1"/>
</dbReference>
<dbReference type="Gramene" id="Kaladp0029s0064.1.v1.1">
    <property type="protein sequence ID" value="Kaladp0029s0064.1.v1.1"/>
    <property type="gene ID" value="Kaladp0029s0064.v1.1"/>
</dbReference>
<organism evidence="2 3">
    <name type="scientific">Kalanchoe fedtschenkoi</name>
    <name type="common">Lavender scallops</name>
    <name type="synonym">South American air plant</name>
    <dbReference type="NCBI Taxonomy" id="63787"/>
    <lineage>
        <taxon>Eukaryota</taxon>
        <taxon>Viridiplantae</taxon>
        <taxon>Streptophyta</taxon>
        <taxon>Embryophyta</taxon>
        <taxon>Tracheophyta</taxon>
        <taxon>Spermatophyta</taxon>
        <taxon>Magnoliopsida</taxon>
        <taxon>eudicotyledons</taxon>
        <taxon>Gunneridae</taxon>
        <taxon>Pentapetalae</taxon>
        <taxon>Saxifragales</taxon>
        <taxon>Crassulaceae</taxon>
        <taxon>Kalanchoe</taxon>
    </lineage>
</organism>
<proteinExistence type="predicted"/>
<evidence type="ECO:0000313" key="2">
    <source>
        <dbReference type="EnsemblPlants" id="Kaladp0029s0064.1.v1.1"/>
    </source>
</evidence>
<protein>
    <submittedName>
        <fullName evidence="2">Uncharacterized protein</fullName>
    </submittedName>
</protein>
<dbReference type="Proteomes" id="UP000594263">
    <property type="component" value="Unplaced"/>
</dbReference>
<name>A0A7N0TAM1_KALFE</name>
<dbReference type="AlphaFoldDB" id="A0A7N0TAM1"/>
<keyword evidence="1" id="KW-0175">Coiled coil</keyword>
<accession>A0A7N0TAM1</accession>
<dbReference type="PANTHER" id="PTHR36800">
    <property type="entry name" value="POLYAMINE-MODULATED FACTOR 1-BINDING PROTEIN"/>
    <property type="match status" value="1"/>
</dbReference>